<name>A0A5M3VMV8_9ACTN</name>
<dbReference type="SMART" id="SM00637">
    <property type="entry name" value="CBD_II"/>
    <property type="match status" value="1"/>
</dbReference>
<feature type="signal peptide" evidence="4">
    <location>
        <begin position="1"/>
        <end position="26"/>
    </location>
</feature>
<evidence type="ECO:0000313" key="8">
    <source>
        <dbReference type="Proteomes" id="UP000334990"/>
    </source>
</evidence>
<dbReference type="InterPro" id="IPR036116">
    <property type="entry name" value="FN3_sf"/>
</dbReference>
<dbReference type="EMBL" id="BLAD01000035">
    <property type="protein sequence ID" value="GER98116.1"/>
    <property type="molecule type" value="Genomic_DNA"/>
</dbReference>
<dbReference type="Gene3D" id="2.60.40.290">
    <property type="match status" value="1"/>
</dbReference>
<evidence type="ECO:0000256" key="3">
    <source>
        <dbReference type="ARBA" id="ARBA00023326"/>
    </source>
</evidence>
<dbReference type="InterPro" id="IPR003961">
    <property type="entry name" value="FN3_dom"/>
</dbReference>
<keyword evidence="8" id="KW-1185">Reference proteome</keyword>
<evidence type="ECO:0008006" key="9">
    <source>
        <dbReference type="Google" id="ProtNLM"/>
    </source>
</evidence>
<feature type="domain" description="CBM2" evidence="6">
    <location>
        <begin position="128"/>
        <end position="238"/>
    </location>
</feature>
<evidence type="ECO:0000256" key="4">
    <source>
        <dbReference type="SAM" id="SignalP"/>
    </source>
</evidence>
<evidence type="ECO:0000259" key="5">
    <source>
        <dbReference type="PROSITE" id="PS50853"/>
    </source>
</evidence>
<dbReference type="SUPFAM" id="SSF49384">
    <property type="entry name" value="Carbohydrate-binding domain"/>
    <property type="match status" value="1"/>
</dbReference>
<dbReference type="CDD" id="cd00063">
    <property type="entry name" value="FN3"/>
    <property type="match status" value="1"/>
</dbReference>
<organism evidence="7 8">
    <name type="scientific">Acrocarpospora corrugata</name>
    <dbReference type="NCBI Taxonomy" id="35763"/>
    <lineage>
        <taxon>Bacteria</taxon>
        <taxon>Bacillati</taxon>
        <taxon>Actinomycetota</taxon>
        <taxon>Actinomycetes</taxon>
        <taxon>Streptosporangiales</taxon>
        <taxon>Streptosporangiaceae</taxon>
        <taxon>Acrocarpospora</taxon>
    </lineage>
</organism>
<comment type="caution">
    <text evidence="7">The sequence shown here is derived from an EMBL/GenBank/DDBJ whole genome shotgun (WGS) entry which is preliminary data.</text>
</comment>
<dbReference type="InterPro" id="IPR012291">
    <property type="entry name" value="CBM2_carb-bd_dom_sf"/>
</dbReference>
<keyword evidence="1" id="KW-0119">Carbohydrate metabolism</keyword>
<evidence type="ECO:0000259" key="6">
    <source>
        <dbReference type="PROSITE" id="PS51173"/>
    </source>
</evidence>
<dbReference type="PROSITE" id="PS50853">
    <property type="entry name" value="FN3"/>
    <property type="match status" value="1"/>
</dbReference>
<dbReference type="InterPro" id="IPR001919">
    <property type="entry name" value="CBD2"/>
</dbReference>
<sequence>MRLALRVLAGAVLTVLALALSPSALAVVDTSPPSKPTGLRDNCVADFPGTAFCWNPSTDDVGVIGYDIFRQTPAGLVKVGTRPASTFPFFTEPGLVTGQVYIYRVQAKDAAGNLSVISDPVSVVARPGFPVPPACRVEYTTSTFNSTGFFSQIKIFNVGTIAINSWTLTFAFPDPGQRVTNGFNATWTQTGSNVTARNASWNGSIPPGGSVQGIGFYGSHTNANPVPGLFRVNGVICT</sequence>
<evidence type="ECO:0000313" key="7">
    <source>
        <dbReference type="EMBL" id="GER98116.1"/>
    </source>
</evidence>
<dbReference type="InterPro" id="IPR008965">
    <property type="entry name" value="CBM2/CBM3_carb-bd_dom_sf"/>
</dbReference>
<protein>
    <recommendedName>
        <fullName evidence="9">CBM2 domain-containing protein</fullName>
    </recommendedName>
</protein>
<keyword evidence="2" id="KW-0378">Hydrolase</keyword>
<accession>A0A5M3VMV8</accession>
<dbReference type="RefSeq" id="WP_155334569.1">
    <property type="nucleotide sequence ID" value="NZ_BAAABN010000006.1"/>
</dbReference>
<dbReference type="AlphaFoldDB" id="A0A5M3VMV8"/>
<dbReference type="PROSITE" id="PS51173">
    <property type="entry name" value="CBM2"/>
    <property type="match status" value="1"/>
</dbReference>
<keyword evidence="3" id="KW-0624">Polysaccharide degradation</keyword>
<reference evidence="7 8" key="1">
    <citation type="submission" date="2019-10" db="EMBL/GenBank/DDBJ databases">
        <title>Whole genome shotgun sequence of Acrocarpospora corrugata NBRC 13972.</title>
        <authorList>
            <person name="Ichikawa N."/>
            <person name="Kimura A."/>
            <person name="Kitahashi Y."/>
            <person name="Komaki H."/>
            <person name="Oguchi A."/>
        </authorList>
    </citation>
    <scope>NUCLEOTIDE SEQUENCE [LARGE SCALE GENOMIC DNA]</scope>
    <source>
        <strain evidence="7 8">NBRC 13972</strain>
    </source>
</reference>
<dbReference type="Proteomes" id="UP000334990">
    <property type="component" value="Unassembled WGS sequence"/>
</dbReference>
<evidence type="ECO:0000256" key="2">
    <source>
        <dbReference type="ARBA" id="ARBA00023295"/>
    </source>
</evidence>
<dbReference type="GO" id="GO:0004553">
    <property type="term" value="F:hydrolase activity, hydrolyzing O-glycosyl compounds"/>
    <property type="evidence" value="ECO:0007669"/>
    <property type="project" value="InterPro"/>
</dbReference>
<dbReference type="GO" id="GO:0000272">
    <property type="term" value="P:polysaccharide catabolic process"/>
    <property type="evidence" value="ECO:0007669"/>
    <property type="project" value="UniProtKB-KW"/>
</dbReference>
<gene>
    <name evidence="7" type="ORF">Acor_01780</name>
</gene>
<dbReference type="GO" id="GO:0030247">
    <property type="term" value="F:polysaccharide binding"/>
    <property type="evidence" value="ECO:0007669"/>
    <property type="project" value="UniProtKB-UniRule"/>
</dbReference>
<dbReference type="InterPro" id="IPR013783">
    <property type="entry name" value="Ig-like_fold"/>
</dbReference>
<dbReference type="SUPFAM" id="SSF49265">
    <property type="entry name" value="Fibronectin type III"/>
    <property type="match status" value="1"/>
</dbReference>
<evidence type="ECO:0000256" key="1">
    <source>
        <dbReference type="ARBA" id="ARBA00023277"/>
    </source>
</evidence>
<proteinExistence type="predicted"/>
<feature type="domain" description="Fibronectin type-III" evidence="5">
    <location>
        <begin position="32"/>
        <end position="128"/>
    </location>
</feature>
<dbReference type="Pfam" id="PF00553">
    <property type="entry name" value="CBM_2"/>
    <property type="match status" value="1"/>
</dbReference>
<dbReference type="Gene3D" id="2.60.40.10">
    <property type="entry name" value="Immunoglobulins"/>
    <property type="match status" value="1"/>
</dbReference>
<feature type="chain" id="PRO_5024408801" description="CBM2 domain-containing protein" evidence="4">
    <location>
        <begin position="27"/>
        <end position="238"/>
    </location>
</feature>
<keyword evidence="4" id="KW-0732">Signal</keyword>
<keyword evidence="2" id="KW-0326">Glycosidase</keyword>
<dbReference type="OrthoDB" id="2662392at2"/>